<dbReference type="RefSeq" id="XP_008791130.2">
    <property type="nucleotide sequence ID" value="XM_008792908.2"/>
</dbReference>
<evidence type="ECO:0000313" key="2">
    <source>
        <dbReference type="Proteomes" id="UP000228380"/>
    </source>
</evidence>
<gene>
    <name evidence="3" type="primary">LOC103708130</name>
</gene>
<dbReference type="KEGG" id="pda:103708130"/>
<reference evidence="2" key="1">
    <citation type="journal article" date="2019" name="Nat. Commun.">
        <title>Genome-wide association mapping of date palm fruit traits.</title>
        <authorList>
            <person name="Hazzouri K.M."/>
            <person name="Gros-Balthazard M."/>
            <person name="Flowers J.M."/>
            <person name="Copetti D."/>
            <person name="Lemansour A."/>
            <person name="Lebrun M."/>
            <person name="Masmoudi K."/>
            <person name="Ferrand S."/>
            <person name="Dhar M.I."/>
            <person name="Fresquez Z.A."/>
            <person name="Rosas U."/>
            <person name="Zhang J."/>
            <person name="Talag J."/>
            <person name="Lee S."/>
            <person name="Kudrna D."/>
            <person name="Powell R.F."/>
            <person name="Leitch I.J."/>
            <person name="Krueger R.R."/>
            <person name="Wing R.A."/>
            <person name="Amiri K.M.A."/>
            <person name="Purugganan M.D."/>
        </authorList>
    </citation>
    <scope>NUCLEOTIDE SEQUENCE [LARGE SCALE GENOMIC DNA]</scope>
    <source>
        <strain evidence="2">cv. Khalas</strain>
    </source>
</reference>
<dbReference type="PANTHER" id="PTHR33184">
    <property type="entry name" value="PROTEIN TAPETUM DETERMINANT 1-LIKE-RELATED"/>
    <property type="match status" value="1"/>
</dbReference>
<proteinExistence type="predicted"/>
<keyword evidence="2" id="KW-1185">Reference proteome</keyword>
<dbReference type="AlphaFoldDB" id="A0A8B7C3R1"/>
<organism evidence="2 3">
    <name type="scientific">Phoenix dactylifera</name>
    <name type="common">Date palm</name>
    <dbReference type="NCBI Taxonomy" id="42345"/>
    <lineage>
        <taxon>Eukaryota</taxon>
        <taxon>Viridiplantae</taxon>
        <taxon>Streptophyta</taxon>
        <taxon>Embryophyta</taxon>
        <taxon>Tracheophyta</taxon>
        <taxon>Spermatophyta</taxon>
        <taxon>Magnoliopsida</taxon>
        <taxon>Liliopsida</taxon>
        <taxon>Arecaceae</taxon>
        <taxon>Coryphoideae</taxon>
        <taxon>Phoeniceae</taxon>
        <taxon>Phoenix</taxon>
    </lineage>
</organism>
<evidence type="ECO:0000313" key="3">
    <source>
        <dbReference type="RefSeq" id="XP_008791130.2"/>
    </source>
</evidence>
<dbReference type="GO" id="GO:0001709">
    <property type="term" value="P:cell fate determination"/>
    <property type="evidence" value="ECO:0007669"/>
    <property type="project" value="TreeGrafter"/>
</dbReference>
<dbReference type="PANTHER" id="PTHR33184:SF67">
    <property type="entry name" value="PROTEIN TAPETUM DETERMINANT 1"/>
    <property type="match status" value="1"/>
</dbReference>
<dbReference type="Proteomes" id="UP000228380">
    <property type="component" value="Chromosome 14"/>
</dbReference>
<sequence length="152" mass="16167">MRTALLKRRAVAIATVATAALFVFATFSSGGDPPSWSSEQVGGCRRDDILVQQAAATPLPNGIPTYTVRVLNVCSGNCSIGGIHLRCGVFSSARLINPRVFRRLRPGDCLVNDGRPIRAGFSVSFQYANSFKFPMDVSSATCLPSSSPSQSP</sequence>
<dbReference type="OrthoDB" id="1572689at2759"/>
<reference evidence="3" key="2">
    <citation type="submission" date="2025-08" db="UniProtKB">
        <authorList>
            <consortium name="RefSeq"/>
        </authorList>
    </citation>
    <scope>IDENTIFICATION</scope>
    <source>
        <tissue evidence="3">Young leaves</tissue>
    </source>
</reference>
<name>A0A8B7C3R1_PHODC</name>
<accession>A0A8B7C3R1</accession>
<protein>
    <submittedName>
        <fullName evidence="3">TPD1 protein homolog 1-like</fullName>
    </submittedName>
</protein>
<dbReference type="GeneID" id="103708130"/>
<dbReference type="InterPro" id="IPR040361">
    <property type="entry name" value="TPD1"/>
</dbReference>
<evidence type="ECO:0000256" key="1">
    <source>
        <dbReference type="ARBA" id="ARBA00022729"/>
    </source>
</evidence>
<dbReference type="Pfam" id="PF24068">
    <property type="entry name" value="TPD1_C"/>
    <property type="match status" value="1"/>
</dbReference>
<keyword evidence="1" id="KW-0732">Signal</keyword>